<dbReference type="OrthoDB" id="2686241at2759"/>
<dbReference type="GO" id="GO:0043138">
    <property type="term" value="F:3'-5' DNA helicase activity"/>
    <property type="evidence" value="ECO:0007669"/>
    <property type="project" value="UniProtKB-EC"/>
</dbReference>
<dbReference type="PANTHER" id="PTHR13710">
    <property type="entry name" value="DNA HELICASE RECQ FAMILY MEMBER"/>
    <property type="match status" value="1"/>
</dbReference>
<dbReference type="InterPro" id="IPR013087">
    <property type="entry name" value="Znf_C2H2_type"/>
</dbReference>
<dbReference type="GO" id="GO:0008270">
    <property type="term" value="F:zinc ion binding"/>
    <property type="evidence" value="ECO:0007669"/>
    <property type="project" value="UniProtKB-KW"/>
</dbReference>
<organism evidence="7 8">
    <name type="scientific">Hydnomerulius pinastri MD-312</name>
    <dbReference type="NCBI Taxonomy" id="994086"/>
    <lineage>
        <taxon>Eukaryota</taxon>
        <taxon>Fungi</taxon>
        <taxon>Dikarya</taxon>
        <taxon>Basidiomycota</taxon>
        <taxon>Agaricomycotina</taxon>
        <taxon>Agaricomycetes</taxon>
        <taxon>Agaricomycetidae</taxon>
        <taxon>Boletales</taxon>
        <taxon>Boletales incertae sedis</taxon>
        <taxon>Leucogyrophana</taxon>
    </lineage>
</organism>
<feature type="domain" description="Helicase C-terminal" evidence="6">
    <location>
        <begin position="473"/>
        <end position="571"/>
    </location>
</feature>
<dbReference type="PROSITE" id="PS50157">
    <property type="entry name" value="ZINC_FINGER_C2H2_2"/>
    <property type="match status" value="1"/>
</dbReference>
<dbReference type="InterPro" id="IPR001650">
    <property type="entry name" value="Helicase_C-like"/>
</dbReference>
<dbReference type="Pfam" id="PF00271">
    <property type="entry name" value="Helicase_C"/>
    <property type="match status" value="1"/>
</dbReference>
<evidence type="ECO:0000256" key="3">
    <source>
        <dbReference type="ARBA" id="ARBA00034808"/>
    </source>
</evidence>
<dbReference type="SUPFAM" id="SSF52540">
    <property type="entry name" value="P-loop containing nucleoside triphosphate hydrolases"/>
    <property type="match status" value="1"/>
</dbReference>
<evidence type="ECO:0000313" key="7">
    <source>
        <dbReference type="EMBL" id="KIJ57793.1"/>
    </source>
</evidence>
<dbReference type="HOGENOM" id="CLU_477388_0_0_1"/>
<keyword evidence="8" id="KW-1185">Reference proteome</keyword>
<dbReference type="Pfam" id="PF12013">
    <property type="entry name" value="OrsD"/>
    <property type="match status" value="1"/>
</dbReference>
<keyword evidence="4" id="KW-0862">Zinc</keyword>
<keyword evidence="4" id="KW-0863">Zinc-finger</keyword>
<dbReference type="PROSITE" id="PS00028">
    <property type="entry name" value="ZINC_FINGER_C2H2_1"/>
    <property type="match status" value="1"/>
</dbReference>
<comment type="catalytic activity">
    <reaction evidence="2">
        <text>Couples ATP hydrolysis with the unwinding of duplex DNA by translocating in the 3'-5' direction.</text>
        <dbReference type="EC" id="5.6.2.4"/>
    </reaction>
</comment>
<protein>
    <recommendedName>
        <fullName evidence="3">DNA 3'-5' helicase</fullName>
        <ecNumber evidence="3">5.6.2.4</ecNumber>
    </recommendedName>
</protein>
<dbReference type="Proteomes" id="UP000053820">
    <property type="component" value="Unassembled WGS sequence"/>
</dbReference>
<proteinExistence type="inferred from homology"/>
<feature type="domain" description="C2H2-type" evidence="5">
    <location>
        <begin position="203"/>
        <end position="233"/>
    </location>
</feature>
<evidence type="ECO:0000259" key="6">
    <source>
        <dbReference type="PROSITE" id="PS51194"/>
    </source>
</evidence>
<evidence type="ECO:0000256" key="4">
    <source>
        <dbReference type="PROSITE-ProRule" id="PRU00042"/>
    </source>
</evidence>
<dbReference type="InterPro" id="IPR027417">
    <property type="entry name" value="P-loop_NTPase"/>
</dbReference>
<dbReference type="AlphaFoldDB" id="A0A0C9VWY5"/>
<dbReference type="EC" id="5.6.2.4" evidence="3"/>
<gene>
    <name evidence="7" type="ORF">HYDPIDRAFT_34786</name>
</gene>
<evidence type="ECO:0000313" key="8">
    <source>
        <dbReference type="Proteomes" id="UP000053820"/>
    </source>
</evidence>
<evidence type="ECO:0000256" key="1">
    <source>
        <dbReference type="ARBA" id="ARBA00005446"/>
    </source>
</evidence>
<evidence type="ECO:0000256" key="2">
    <source>
        <dbReference type="ARBA" id="ARBA00034617"/>
    </source>
</evidence>
<dbReference type="PANTHER" id="PTHR13710:SF145">
    <property type="entry name" value="ATP-DEPENDENT DNA HELICASE"/>
    <property type="match status" value="1"/>
</dbReference>
<name>A0A0C9VWY5_9AGAM</name>
<comment type="similarity">
    <text evidence="1">Belongs to the helicase family. RecQ subfamily.</text>
</comment>
<dbReference type="EMBL" id="KN840113">
    <property type="protein sequence ID" value="KIJ57793.1"/>
    <property type="molecule type" value="Genomic_DNA"/>
</dbReference>
<reference evidence="7 8" key="1">
    <citation type="submission" date="2014-04" db="EMBL/GenBank/DDBJ databases">
        <title>Evolutionary Origins and Diversification of the Mycorrhizal Mutualists.</title>
        <authorList>
            <consortium name="DOE Joint Genome Institute"/>
            <consortium name="Mycorrhizal Genomics Consortium"/>
            <person name="Kohler A."/>
            <person name="Kuo A."/>
            <person name="Nagy L.G."/>
            <person name="Floudas D."/>
            <person name="Copeland A."/>
            <person name="Barry K.W."/>
            <person name="Cichocki N."/>
            <person name="Veneault-Fourrey C."/>
            <person name="LaButti K."/>
            <person name="Lindquist E.A."/>
            <person name="Lipzen A."/>
            <person name="Lundell T."/>
            <person name="Morin E."/>
            <person name="Murat C."/>
            <person name="Riley R."/>
            <person name="Ohm R."/>
            <person name="Sun H."/>
            <person name="Tunlid A."/>
            <person name="Henrissat B."/>
            <person name="Grigoriev I.V."/>
            <person name="Hibbett D.S."/>
            <person name="Martin F."/>
        </authorList>
    </citation>
    <scope>NUCLEOTIDE SEQUENCE [LARGE SCALE GENOMIC DNA]</scope>
    <source>
        <strain evidence="7 8">MD-312</strain>
    </source>
</reference>
<dbReference type="PROSITE" id="PS51194">
    <property type="entry name" value="HELICASE_CTER"/>
    <property type="match status" value="1"/>
</dbReference>
<sequence>MITSSVAERIDVSHTGQVTVVDEKADMLVDTSALLIANSRNDEADTYDVDNNDNKYSTIAVPLSAALTIESPSSRKEMTYDDEFMGFGLPTCSDPTTSDPIPLHVDNHDFPADPDQLSAHIATLAGLGLMIDYAYNLVICAECSEALQPLHIRSHVTTNHAIKCPPLSEFTDILHALGLTNHKPLPRTSVIAPIHGLPVRNGIKCSAPSCDETFASSRTFSRHHVNAHADRTSLSTECYIQQVFAFRGHKVVLHVDPNLAVVRPHGTLTDYPATLQPVTDHSSAPLNLSDNPRKLDAFLYTTRWDNVVKGLTTGDIQRLVALPVETDILFPIVQEVHTMFDHMCIVVEGMDVLTRRHLNTPKGDMGTADVENRPFGRPQTNGYLTRCANHWSRYICAVLRSVEDRSLETSLHLTVHQLSLIAPSIEAMLWKAVGIDIQRYDICTIREPTSRSNIRFNVTQVQEAHLIDYSSRIIEWHIFQSPVDRGLVFCDLVEDAKTIAARIIAPFYIGSMDHEVRSIAQTQWTSGHSRWLCATSAFAQGIDYGHVTHVVHIRIPKHITLHAQQSVAYHI</sequence>
<evidence type="ECO:0000259" key="5">
    <source>
        <dbReference type="PROSITE" id="PS50157"/>
    </source>
</evidence>
<keyword evidence="4" id="KW-0479">Metal-binding</keyword>
<accession>A0A0C9VWY5</accession>
<dbReference type="Gene3D" id="3.40.50.300">
    <property type="entry name" value="P-loop containing nucleotide triphosphate hydrolases"/>
    <property type="match status" value="1"/>
</dbReference>
<dbReference type="GO" id="GO:0005694">
    <property type="term" value="C:chromosome"/>
    <property type="evidence" value="ECO:0007669"/>
    <property type="project" value="TreeGrafter"/>
</dbReference>
<dbReference type="InterPro" id="IPR022698">
    <property type="entry name" value="OrsD"/>
</dbReference>
<dbReference type="GO" id="GO:0005634">
    <property type="term" value="C:nucleus"/>
    <property type="evidence" value="ECO:0007669"/>
    <property type="project" value="TreeGrafter"/>
</dbReference>